<dbReference type="Proteomes" id="UP000799772">
    <property type="component" value="Unassembled WGS sequence"/>
</dbReference>
<dbReference type="AlphaFoldDB" id="A0A9P4I5J1"/>
<keyword evidence="4" id="KW-1185">Reference proteome</keyword>
<comment type="caution">
    <text evidence="3">The sequence shown here is derived from an EMBL/GenBank/DDBJ whole genome shotgun (WGS) entry which is preliminary data.</text>
</comment>
<evidence type="ECO:0000259" key="2">
    <source>
        <dbReference type="Pfam" id="PF04082"/>
    </source>
</evidence>
<protein>
    <recommendedName>
        <fullName evidence="2">Xylanolytic transcriptional activator regulatory domain-containing protein</fullName>
    </recommendedName>
</protein>
<accession>A0A9P4I5J1</accession>
<dbReference type="OrthoDB" id="3941821at2759"/>
<dbReference type="CDD" id="cd12148">
    <property type="entry name" value="fungal_TF_MHR"/>
    <property type="match status" value="1"/>
</dbReference>
<proteinExistence type="predicted"/>
<gene>
    <name evidence="3" type="ORF">NA57DRAFT_80874</name>
</gene>
<dbReference type="GO" id="GO:0008270">
    <property type="term" value="F:zinc ion binding"/>
    <property type="evidence" value="ECO:0007669"/>
    <property type="project" value="InterPro"/>
</dbReference>
<dbReference type="InterPro" id="IPR052761">
    <property type="entry name" value="Fungal_Detox/Toxin_TFs"/>
</dbReference>
<dbReference type="PANTHER" id="PTHR47425">
    <property type="entry name" value="FARB-RELATED"/>
    <property type="match status" value="1"/>
</dbReference>
<name>A0A9P4I5J1_9PEZI</name>
<dbReference type="Pfam" id="PF04082">
    <property type="entry name" value="Fungal_trans"/>
    <property type="match status" value="1"/>
</dbReference>
<keyword evidence="1" id="KW-0539">Nucleus</keyword>
<evidence type="ECO:0000313" key="3">
    <source>
        <dbReference type="EMBL" id="KAF2093873.1"/>
    </source>
</evidence>
<evidence type="ECO:0000256" key="1">
    <source>
        <dbReference type="ARBA" id="ARBA00023242"/>
    </source>
</evidence>
<dbReference type="GO" id="GO:0003677">
    <property type="term" value="F:DNA binding"/>
    <property type="evidence" value="ECO:0007669"/>
    <property type="project" value="InterPro"/>
</dbReference>
<dbReference type="PANTHER" id="PTHR47425:SF2">
    <property type="entry name" value="FARB-RELATED"/>
    <property type="match status" value="1"/>
</dbReference>
<reference evidence="3" key="1">
    <citation type="journal article" date="2020" name="Stud. Mycol.">
        <title>101 Dothideomycetes genomes: a test case for predicting lifestyles and emergence of pathogens.</title>
        <authorList>
            <person name="Haridas S."/>
            <person name="Albert R."/>
            <person name="Binder M."/>
            <person name="Bloem J."/>
            <person name="Labutti K."/>
            <person name="Salamov A."/>
            <person name="Andreopoulos B."/>
            <person name="Baker S."/>
            <person name="Barry K."/>
            <person name="Bills G."/>
            <person name="Bluhm B."/>
            <person name="Cannon C."/>
            <person name="Castanera R."/>
            <person name="Culley D."/>
            <person name="Daum C."/>
            <person name="Ezra D."/>
            <person name="Gonzalez J."/>
            <person name="Henrissat B."/>
            <person name="Kuo A."/>
            <person name="Liang C."/>
            <person name="Lipzen A."/>
            <person name="Lutzoni F."/>
            <person name="Magnuson J."/>
            <person name="Mondo S."/>
            <person name="Nolan M."/>
            <person name="Ohm R."/>
            <person name="Pangilinan J."/>
            <person name="Park H.-J."/>
            <person name="Ramirez L."/>
            <person name="Alfaro M."/>
            <person name="Sun H."/>
            <person name="Tritt A."/>
            <person name="Yoshinaga Y."/>
            <person name="Zwiers L.-H."/>
            <person name="Turgeon B."/>
            <person name="Goodwin S."/>
            <person name="Spatafora J."/>
            <person name="Crous P."/>
            <person name="Grigoriev I."/>
        </authorList>
    </citation>
    <scope>NUCLEOTIDE SEQUENCE</scope>
    <source>
        <strain evidence="3">CBS 133067</strain>
    </source>
</reference>
<dbReference type="InterPro" id="IPR007219">
    <property type="entry name" value="XnlR_reg_dom"/>
</dbReference>
<feature type="domain" description="Xylanolytic transcriptional activator regulatory" evidence="2">
    <location>
        <begin position="61"/>
        <end position="227"/>
    </location>
</feature>
<dbReference type="EMBL" id="ML978136">
    <property type="protein sequence ID" value="KAF2093873.1"/>
    <property type="molecule type" value="Genomic_DNA"/>
</dbReference>
<organism evidence="3 4">
    <name type="scientific">Rhizodiscina lignyota</name>
    <dbReference type="NCBI Taxonomy" id="1504668"/>
    <lineage>
        <taxon>Eukaryota</taxon>
        <taxon>Fungi</taxon>
        <taxon>Dikarya</taxon>
        <taxon>Ascomycota</taxon>
        <taxon>Pezizomycotina</taxon>
        <taxon>Dothideomycetes</taxon>
        <taxon>Pleosporomycetidae</taxon>
        <taxon>Aulographales</taxon>
        <taxon>Rhizodiscinaceae</taxon>
        <taxon>Rhizodiscina</taxon>
    </lineage>
</organism>
<sequence>MTTALSVFQGVNAEDIEFITAPSGKQTRPFIEPLTFAPEPEAVESAKDLPEKSLRDELVAIYFRHVHPLLPVIDEYEFVRIYKSCSNEDELSQQFDIMLFQAMMFMAFAYMAEDQLARTPYESIPQAQKDMMEKVKILYSLRSTTDPIVLTQVCLLLTFWSPYDSDTQVNCYWVDRAFHHARTGRIWDPDNDSGTMHSRNKIIWWCCLNRDRQTSFALRRLHRMRENDSAWTHVTELDFGAEAFMPSFTDIEGKKAIISAFIWLCKLGDLIAEIGMFQLHSLLARGQAGDTTDLMAEMTRISDFEYQLQSWRKQFMNDNQPYLEKPMPQISKVTLLFLQVIHASLVTALYRPYLHISSRDGLFESSIQTMTLRKMKETSPKLIKRFVKMISHTPIQDIPLAVVAWINFPFAVCQLGHHFNHKDPYLPTAMQMEEVMSFFRAFSRRFSGALTSTTMMRAVGHLLEGKKPSEEGERLGKRRRTSVDTGVFKRTAAIGDHNDTGLDTDDETRLLDVIAGFIDLSLAADDNIPAEAYGTVSDRSWH</sequence>
<evidence type="ECO:0000313" key="4">
    <source>
        <dbReference type="Proteomes" id="UP000799772"/>
    </source>
</evidence>
<dbReference type="GO" id="GO:0006351">
    <property type="term" value="P:DNA-templated transcription"/>
    <property type="evidence" value="ECO:0007669"/>
    <property type="project" value="InterPro"/>
</dbReference>